<dbReference type="EMBL" id="JAIWYP010000009">
    <property type="protein sequence ID" value="KAH3770082.1"/>
    <property type="molecule type" value="Genomic_DNA"/>
</dbReference>
<reference evidence="1" key="2">
    <citation type="submission" date="2020-11" db="EMBL/GenBank/DDBJ databases">
        <authorList>
            <person name="McCartney M.A."/>
            <person name="Auch B."/>
            <person name="Kono T."/>
            <person name="Mallez S."/>
            <person name="Becker A."/>
            <person name="Gohl D.M."/>
            <person name="Silverstein K.A.T."/>
            <person name="Koren S."/>
            <person name="Bechman K.B."/>
            <person name="Herman A."/>
            <person name="Abrahante J.E."/>
            <person name="Garbe J."/>
        </authorList>
    </citation>
    <scope>NUCLEOTIDE SEQUENCE</scope>
    <source>
        <strain evidence="1">Duluth1</strain>
        <tissue evidence="1">Whole animal</tissue>
    </source>
</reference>
<keyword evidence="2" id="KW-1185">Reference proteome</keyword>
<reference evidence="1" key="1">
    <citation type="journal article" date="2019" name="bioRxiv">
        <title>The Genome of the Zebra Mussel, Dreissena polymorpha: A Resource for Invasive Species Research.</title>
        <authorList>
            <person name="McCartney M.A."/>
            <person name="Auch B."/>
            <person name="Kono T."/>
            <person name="Mallez S."/>
            <person name="Zhang Y."/>
            <person name="Obille A."/>
            <person name="Becker A."/>
            <person name="Abrahante J.E."/>
            <person name="Garbe J."/>
            <person name="Badalamenti J.P."/>
            <person name="Herman A."/>
            <person name="Mangelson H."/>
            <person name="Liachko I."/>
            <person name="Sullivan S."/>
            <person name="Sone E.D."/>
            <person name="Koren S."/>
            <person name="Silverstein K.A.T."/>
            <person name="Beckman K.B."/>
            <person name="Gohl D.M."/>
        </authorList>
    </citation>
    <scope>NUCLEOTIDE SEQUENCE</scope>
    <source>
        <strain evidence="1">Duluth1</strain>
        <tissue evidence="1">Whole animal</tissue>
    </source>
</reference>
<accession>A0A9D4DXV1</accession>
<protein>
    <submittedName>
        <fullName evidence="1">Uncharacterized protein</fullName>
    </submittedName>
</protein>
<organism evidence="1 2">
    <name type="scientific">Dreissena polymorpha</name>
    <name type="common">Zebra mussel</name>
    <name type="synonym">Mytilus polymorpha</name>
    <dbReference type="NCBI Taxonomy" id="45954"/>
    <lineage>
        <taxon>Eukaryota</taxon>
        <taxon>Metazoa</taxon>
        <taxon>Spiralia</taxon>
        <taxon>Lophotrochozoa</taxon>
        <taxon>Mollusca</taxon>
        <taxon>Bivalvia</taxon>
        <taxon>Autobranchia</taxon>
        <taxon>Heteroconchia</taxon>
        <taxon>Euheterodonta</taxon>
        <taxon>Imparidentia</taxon>
        <taxon>Neoheterodontei</taxon>
        <taxon>Myida</taxon>
        <taxon>Dreissenoidea</taxon>
        <taxon>Dreissenidae</taxon>
        <taxon>Dreissena</taxon>
    </lineage>
</organism>
<comment type="caution">
    <text evidence="1">The sequence shown here is derived from an EMBL/GenBank/DDBJ whole genome shotgun (WGS) entry which is preliminary data.</text>
</comment>
<dbReference type="AlphaFoldDB" id="A0A9D4DXV1"/>
<proteinExistence type="predicted"/>
<evidence type="ECO:0000313" key="2">
    <source>
        <dbReference type="Proteomes" id="UP000828390"/>
    </source>
</evidence>
<sequence>MPSAAIKYRRYCNTTTAMDVAMSTSTTLRTVSISLTMNGIVTLNSLSVVMTTSVHIDKPAIV</sequence>
<gene>
    <name evidence="1" type="ORF">DPMN_171362</name>
</gene>
<name>A0A9D4DXV1_DREPO</name>
<evidence type="ECO:0000313" key="1">
    <source>
        <dbReference type="EMBL" id="KAH3770082.1"/>
    </source>
</evidence>
<dbReference type="Proteomes" id="UP000828390">
    <property type="component" value="Unassembled WGS sequence"/>
</dbReference>